<sequence length="97" mass="11143">MVLTLISLTVSIIFCNGDVLCRENEGVRGSRRDGILAQRRGWCPLGLPRKRRRLALKETMVWRSRGRDEKVGNEQASSWKDLQVLRPFPRHPAAGFR</sequence>
<name>A0AAD5MWM1_PARTN</name>
<reference evidence="2" key="1">
    <citation type="submission" date="2021-06" db="EMBL/GenBank/DDBJ databases">
        <title>Parelaphostrongylus tenuis whole genome reference sequence.</title>
        <authorList>
            <person name="Garwood T.J."/>
            <person name="Larsen P.A."/>
            <person name="Fountain-Jones N.M."/>
            <person name="Garbe J.R."/>
            <person name="Macchietto M.G."/>
            <person name="Kania S.A."/>
            <person name="Gerhold R.W."/>
            <person name="Richards J.E."/>
            <person name="Wolf T.M."/>
        </authorList>
    </citation>
    <scope>NUCLEOTIDE SEQUENCE</scope>
    <source>
        <strain evidence="2">MNPRO001-30</strain>
        <tissue evidence="2">Meninges</tissue>
    </source>
</reference>
<feature type="signal peptide" evidence="1">
    <location>
        <begin position="1"/>
        <end position="17"/>
    </location>
</feature>
<feature type="chain" id="PRO_5041960988" description="Secreted protein" evidence="1">
    <location>
        <begin position="18"/>
        <end position="97"/>
    </location>
</feature>
<dbReference type="EMBL" id="JAHQIW010002965">
    <property type="protein sequence ID" value="KAJ1356931.1"/>
    <property type="molecule type" value="Genomic_DNA"/>
</dbReference>
<evidence type="ECO:0000313" key="2">
    <source>
        <dbReference type="EMBL" id="KAJ1356931.1"/>
    </source>
</evidence>
<accession>A0AAD5MWM1</accession>
<comment type="caution">
    <text evidence="2">The sequence shown here is derived from an EMBL/GenBank/DDBJ whole genome shotgun (WGS) entry which is preliminary data.</text>
</comment>
<keyword evidence="3" id="KW-1185">Reference proteome</keyword>
<gene>
    <name evidence="2" type="ORF">KIN20_014911</name>
</gene>
<dbReference type="AlphaFoldDB" id="A0AAD5MWM1"/>
<evidence type="ECO:0008006" key="4">
    <source>
        <dbReference type="Google" id="ProtNLM"/>
    </source>
</evidence>
<dbReference type="Proteomes" id="UP001196413">
    <property type="component" value="Unassembled WGS sequence"/>
</dbReference>
<evidence type="ECO:0000256" key="1">
    <source>
        <dbReference type="SAM" id="SignalP"/>
    </source>
</evidence>
<keyword evidence="1" id="KW-0732">Signal</keyword>
<protein>
    <recommendedName>
        <fullName evidence="4">Secreted protein</fullName>
    </recommendedName>
</protein>
<organism evidence="2 3">
    <name type="scientific">Parelaphostrongylus tenuis</name>
    <name type="common">Meningeal worm</name>
    <dbReference type="NCBI Taxonomy" id="148309"/>
    <lineage>
        <taxon>Eukaryota</taxon>
        <taxon>Metazoa</taxon>
        <taxon>Ecdysozoa</taxon>
        <taxon>Nematoda</taxon>
        <taxon>Chromadorea</taxon>
        <taxon>Rhabditida</taxon>
        <taxon>Rhabditina</taxon>
        <taxon>Rhabditomorpha</taxon>
        <taxon>Strongyloidea</taxon>
        <taxon>Metastrongylidae</taxon>
        <taxon>Parelaphostrongylus</taxon>
    </lineage>
</organism>
<evidence type="ECO:0000313" key="3">
    <source>
        <dbReference type="Proteomes" id="UP001196413"/>
    </source>
</evidence>
<proteinExistence type="predicted"/>